<proteinExistence type="predicted"/>
<dbReference type="PROSITE" id="PS51194">
    <property type="entry name" value="HELICASE_CTER"/>
    <property type="match status" value="1"/>
</dbReference>
<evidence type="ECO:0000256" key="1">
    <source>
        <dbReference type="ARBA" id="ARBA00022741"/>
    </source>
</evidence>
<dbReference type="InterPro" id="IPR038718">
    <property type="entry name" value="SNF2-like_sf"/>
</dbReference>
<feature type="compositionally biased region" description="Basic and acidic residues" evidence="4">
    <location>
        <begin position="1166"/>
        <end position="1179"/>
    </location>
</feature>
<gene>
    <name evidence="7" type="ORF">CLIB1423_21S01486</name>
</gene>
<protein>
    <submittedName>
        <fullName evidence="7">Uncharacterized protein</fullName>
    </submittedName>
</protein>
<dbReference type="Pfam" id="PF00271">
    <property type="entry name" value="Helicase_C"/>
    <property type="match status" value="1"/>
</dbReference>
<sequence>MPRSDYKIIQCVTETSNDLSNLILVGTLFFYDLPTDITDLYGIPIDDQKELGAQTNIKWKWLDIEILAYHFQLADKQFSAYAEDLRFLIKNRFAIASFKVVPLSLSQPIQGYGNTSICSVRIYAIPSDIEGARYFKTFRYNQPRSLFVDKAAKHSWWRLLCYIDFSKESWNFSQEWIQNELFSQIVLLPVCKNKSITVGKVHQSLPDQRVLNFHIKRWMNRERVSRVPTSIAYQKEQSTLVQKLSKIYNSIPSPEFSKLKNLDRPWSNHNNKSVITDPLDVISSLLTHRGSPLKGMKTTLYPFQLNSLTKMFEKETIPEKRLVPYYLELKDIGANTFYFDLNQGSFCSSPELYQLPRGGILAENMGLGKTIITLGLICLTKNDMSAIPEDKIVYSESIAKQRTSLKYLQEIKLNTDASVKRLTELCKNKINQNSLPWKYFSQDLPESVMKILVDNPGSFKMPIDGDISDENNRRKSSLRSRNSIDGDRINYKTLYLCNTTLIFVPENLFHQWNNELKKHVEDDYLNKLFITNQIRHSTASSHSTYTNEIPRDLVRLMEYDVIIISHSFVAKQQKEGTTSIEILKNIYWKRLIIDEGHSTSSKNSKTSLLCKEIESERRWAVTGTPTSGLTRLYMDEDEDVKDMNSSTSKRTKYSVKTAINEKDDLTKLGTIVGSFLNVEPYYTKPKLWAALVSKPLSENKFGAIQGLSNLLNNIVVRHSLSEVDKDLKLPKLHHIPVFLKPSYHNILAINLFTAVLAVNAVSSERTDIDYMFHPTNRQQLRRLITNLQRATFHWTGFKQEDVETLISICQNSLKKHYEKGKVYSDEDVTLLKESMAVAKSALSNSRWRTIALLHEMNYYVTGLPEVYIKNFGTGIMEDDRILNPSVPVGVFGAPHLNAIQEFFYKNRFMDMSNMDLLTNKLTEVSKPFWKSYWGETTKRNMERFNKQDANQEFKVSNDQIENAVQVPEIVLDSSSKKKRKLSDSVNSGHELDLERQEIINHSYVHDSRLSGNSSFDSTRNTEILGTGSAKLSYISSRLLEHQSKNVKSIVFFEFEDSAYYLTESLDVLGVNYILYATFVKPSQRATNLTEFSNYDSGGITLIMDLRLASHGLNIIAATRVYFLSPVWQRSVEAQAIKRAHRIGQMNEVYVETLVLEGTLEEEIYRKRSDDREQEKDDIQGRSITPTPSQSSSTKKYVIDDTGMQEFILRHKFLPQGDEGVEYSPFRSTAVSSTLCKSLDDVPDESSLLDHSDRIVHDVRQWNINLFTNSNLVKLISTKNQKIRKEFEEKDYVRRFIDPDEQLDTEKHLHEIAEKEPQRKKVRF</sequence>
<evidence type="ECO:0000259" key="6">
    <source>
        <dbReference type="PROSITE" id="PS51194"/>
    </source>
</evidence>
<dbReference type="EMBL" id="CAKXYY010000021">
    <property type="protein sequence ID" value="CAH2355085.1"/>
    <property type="molecule type" value="Genomic_DNA"/>
</dbReference>
<feature type="domain" description="Helicase C-terminal" evidence="6">
    <location>
        <begin position="1033"/>
        <end position="1179"/>
    </location>
</feature>
<comment type="caution">
    <text evidence="7">The sequence shown here is derived from an EMBL/GenBank/DDBJ whole genome shotgun (WGS) entry which is preliminary data.</text>
</comment>
<keyword evidence="1" id="KW-0547">Nucleotide-binding</keyword>
<keyword evidence="3" id="KW-0067">ATP-binding</keyword>
<dbReference type="GO" id="GO:0006281">
    <property type="term" value="P:DNA repair"/>
    <property type="evidence" value="ECO:0007669"/>
    <property type="project" value="TreeGrafter"/>
</dbReference>
<dbReference type="Proteomes" id="UP000837801">
    <property type="component" value="Unassembled WGS sequence"/>
</dbReference>
<dbReference type="SUPFAM" id="SSF52540">
    <property type="entry name" value="P-loop containing nucleoside triphosphate hydrolases"/>
    <property type="match status" value="2"/>
</dbReference>
<dbReference type="Gene3D" id="3.40.50.10810">
    <property type="entry name" value="Tandem AAA-ATPase domain"/>
    <property type="match status" value="1"/>
</dbReference>
<name>A0A9P0W0I8_9ASCO</name>
<dbReference type="InterPro" id="IPR027417">
    <property type="entry name" value="P-loop_NTPase"/>
</dbReference>
<dbReference type="InterPro" id="IPR000330">
    <property type="entry name" value="SNF2_N"/>
</dbReference>
<dbReference type="PROSITE" id="PS51192">
    <property type="entry name" value="HELICASE_ATP_BIND_1"/>
    <property type="match status" value="1"/>
</dbReference>
<reference evidence="7" key="1">
    <citation type="submission" date="2022-03" db="EMBL/GenBank/DDBJ databases">
        <authorList>
            <person name="Legras J.-L."/>
            <person name="Devillers H."/>
            <person name="Grondin C."/>
        </authorList>
    </citation>
    <scope>NUCLEOTIDE SEQUENCE</scope>
    <source>
        <strain evidence="7">CLIB 1423</strain>
    </source>
</reference>
<dbReference type="InterPro" id="IPR001650">
    <property type="entry name" value="Helicase_C-like"/>
</dbReference>
<dbReference type="Gene3D" id="3.40.50.300">
    <property type="entry name" value="P-loop containing nucleotide triphosphate hydrolases"/>
    <property type="match status" value="1"/>
</dbReference>
<organism evidence="7 8">
    <name type="scientific">[Candida] railenensis</name>
    <dbReference type="NCBI Taxonomy" id="45579"/>
    <lineage>
        <taxon>Eukaryota</taxon>
        <taxon>Fungi</taxon>
        <taxon>Dikarya</taxon>
        <taxon>Ascomycota</taxon>
        <taxon>Saccharomycotina</taxon>
        <taxon>Pichiomycetes</taxon>
        <taxon>Debaryomycetaceae</taxon>
        <taxon>Kurtzmaniella</taxon>
    </lineage>
</organism>
<evidence type="ECO:0000256" key="2">
    <source>
        <dbReference type="ARBA" id="ARBA00022801"/>
    </source>
</evidence>
<dbReference type="GO" id="GO:0005634">
    <property type="term" value="C:nucleus"/>
    <property type="evidence" value="ECO:0007669"/>
    <property type="project" value="TreeGrafter"/>
</dbReference>
<dbReference type="GO" id="GO:0008094">
    <property type="term" value="F:ATP-dependent activity, acting on DNA"/>
    <property type="evidence" value="ECO:0007669"/>
    <property type="project" value="TreeGrafter"/>
</dbReference>
<evidence type="ECO:0000313" key="8">
    <source>
        <dbReference type="Proteomes" id="UP000837801"/>
    </source>
</evidence>
<evidence type="ECO:0000259" key="5">
    <source>
        <dbReference type="PROSITE" id="PS51192"/>
    </source>
</evidence>
<accession>A0A9P0W0I8</accession>
<dbReference type="GO" id="GO:0016787">
    <property type="term" value="F:hydrolase activity"/>
    <property type="evidence" value="ECO:0007669"/>
    <property type="project" value="UniProtKB-KW"/>
</dbReference>
<keyword evidence="8" id="KW-1185">Reference proteome</keyword>
<evidence type="ECO:0000313" key="7">
    <source>
        <dbReference type="EMBL" id="CAH2355085.1"/>
    </source>
</evidence>
<dbReference type="SMART" id="SM00487">
    <property type="entry name" value="DEXDc"/>
    <property type="match status" value="1"/>
</dbReference>
<dbReference type="InterPro" id="IPR014001">
    <property type="entry name" value="Helicase_ATP-bd"/>
</dbReference>
<dbReference type="CDD" id="cd18793">
    <property type="entry name" value="SF2_C_SNF"/>
    <property type="match status" value="1"/>
</dbReference>
<dbReference type="InterPro" id="IPR049730">
    <property type="entry name" value="SNF2/RAD54-like_C"/>
</dbReference>
<evidence type="ECO:0000256" key="3">
    <source>
        <dbReference type="ARBA" id="ARBA00022840"/>
    </source>
</evidence>
<keyword evidence="2" id="KW-0378">Hydrolase</keyword>
<dbReference type="GO" id="GO:0005524">
    <property type="term" value="F:ATP binding"/>
    <property type="evidence" value="ECO:0007669"/>
    <property type="project" value="UniProtKB-KW"/>
</dbReference>
<dbReference type="PANTHER" id="PTHR45626">
    <property type="entry name" value="TRANSCRIPTION TERMINATION FACTOR 2-RELATED"/>
    <property type="match status" value="1"/>
</dbReference>
<dbReference type="InterPro" id="IPR050628">
    <property type="entry name" value="SNF2_RAD54_helicase_TF"/>
</dbReference>
<feature type="domain" description="Helicase ATP-binding" evidence="5">
    <location>
        <begin position="499"/>
        <end position="643"/>
    </location>
</feature>
<dbReference type="PANTHER" id="PTHR45626:SF51">
    <property type="entry name" value="SNF2-RELATED DOMAIN-CONTAINING PROTEIN"/>
    <property type="match status" value="1"/>
</dbReference>
<dbReference type="OrthoDB" id="2801544at2759"/>
<feature type="compositionally biased region" description="Low complexity" evidence="4">
    <location>
        <begin position="1182"/>
        <end position="1193"/>
    </location>
</feature>
<evidence type="ECO:0000256" key="4">
    <source>
        <dbReference type="SAM" id="MobiDB-lite"/>
    </source>
</evidence>
<dbReference type="Pfam" id="PF00176">
    <property type="entry name" value="SNF2-rel_dom"/>
    <property type="match status" value="1"/>
</dbReference>
<feature type="region of interest" description="Disordered" evidence="4">
    <location>
        <begin position="1166"/>
        <end position="1195"/>
    </location>
</feature>